<evidence type="ECO:0000313" key="2">
    <source>
        <dbReference type="EMBL" id="KTR93567.1"/>
    </source>
</evidence>
<name>A0A147EVD4_MICTE</name>
<feature type="domain" description="Spore protein YkvP/CgeB glycosyl transferase-like" evidence="1">
    <location>
        <begin position="597"/>
        <end position="732"/>
    </location>
</feature>
<organism evidence="2 3">
    <name type="scientific">Microbacterium testaceum</name>
    <name type="common">Aureobacterium testaceum</name>
    <name type="synonym">Brevibacterium testaceum</name>
    <dbReference type="NCBI Taxonomy" id="2033"/>
    <lineage>
        <taxon>Bacteria</taxon>
        <taxon>Bacillati</taxon>
        <taxon>Actinomycetota</taxon>
        <taxon>Actinomycetes</taxon>
        <taxon>Micrococcales</taxon>
        <taxon>Microbacteriaceae</taxon>
        <taxon>Microbacterium</taxon>
    </lineage>
</organism>
<gene>
    <name evidence="2" type="ORF">NS220_11915</name>
</gene>
<dbReference type="OrthoDB" id="5165900at2"/>
<sequence>MRLGRLRESVRRSRELPVVGPVVRAADRIWWARTIGRSELVDAEYYGTQLGFPRVPRALAIAHYVAWGFRRGMSLNPLFDDIVAGGELPEVLRVPALYAYLVSERETVRVHPWWDAEEYGREHGAPGLEHAWARRDTEIELTAAGWTMRMPVAEVRRRALRAASTWRRHRHHPSPAGSPAAVGLVRPLQARDRRYDAKLRQAAARATVDRVVVPLVGVDAAQWVSAHLLAHIVPDLTLRGESRRVAWTHMLKGAIAPLDVEVVVTLDPRAEFGDDEIDALVAAAGDDVAAVPAHLAQDGTIDGLGAAQTGGAVAWPILSGHPSEDLDPLDEIVSVPLLRSLSVAAPRAELRALLERTGVRSAASFADALRARMGVRVLTAVRPVLEEPLLVFDEPRPSGGTDPRDREAATALIEAAGFDVVEWRGSATGMIAPHLRWRRPHPDAQRWAIKTCAPAGQQGAIWGDVHFARGLAAALRRRGHSVVIDAYAARSRSTTYLDDVNVAVRGMDRIDAVEPGVNLLWIISHPEQITRDELAAFDRVFAASAGWSRRTTARWGIDVQPLLEATDTDVFRPQGVERTDEIVFVGKARGVARPSVVAPLRAGVPVRVYGPDWRTFIPHAAIAAASMPHADLPRRYESASVVLNDQFPSMRREGFIAIRPFDVVAMGGRVISEEVDGIEEIFGGAVVVYRDEAHLVELLRTDPDEIFPDAEHLAQIAARVRAEHSFDARAAVLDAAARSARARRPARPLR</sequence>
<protein>
    <recommendedName>
        <fullName evidence="1">Spore protein YkvP/CgeB glycosyl transferase-like domain-containing protein</fullName>
    </recommendedName>
</protein>
<evidence type="ECO:0000259" key="1">
    <source>
        <dbReference type="Pfam" id="PF13524"/>
    </source>
</evidence>
<dbReference type="Proteomes" id="UP000075025">
    <property type="component" value="Unassembled WGS sequence"/>
</dbReference>
<reference evidence="2 3" key="1">
    <citation type="journal article" date="2016" name="Front. Microbiol.">
        <title>Genomic Resource of Rice Seed Associated Bacteria.</title>
        <authorList>
            <person name="Midha S."/>
            <person name="Bansal K."/>
            <person name="Sharma S."/>
            <person name="Kumar N."/>
            <person name="Patil P.P."/>
            <person name="Chaudhry V."/>
            <person name="Patil P.B."/>
        </authorList>
    </citation>
    <scope>NUCLEOTIDE SEQUENCE [LARGE SCALE GENOMIC DNA]</scope>
    <source>
        <strain evidence="2 3">NS220</strain>
    </source>
</reference>
<comment type="caution">
    <text evidence="2">The sequence shown here is derived from an EMBL/GenBank/DDBJ whole genome shotgun (WGS) entry which is preliminary data.</text>
</comment>
<evidence type="ECO:0000313" key="3">
    <source>
        <dbReference type="Proteomes" id="UP000075025"/>
    </source>
</evidence>
<dbReference type="Pfam" id="PF13524">
    <property type="entry name" value="Glyco_trans_1_2"/>
    <property type="match status" value="1"/>
</dbReference>
<dbReference type="InterPro" id="IPR055259">
    <property type="entry name" value="YkvP/CgeB_Glyco_trans-like"/>
</dbReference>
<dbReference type="EMBL" id="LDRT01000079">
    <property type="protein sequence ID" value="KTR93567.1"/>
    <property type="molecule type" value="Genomic_DNA"/>
</dbReference>
<dbReference type="PATRIC" id="fig|2033.6.peg.3629"/>
<dbReference type="AlphaFoldDB" id="A0A147EVD4"/>
<accession>A0A147EVD4</accession>
<dbReference type="RefSeq" id="WP_058624261.1">
    <property type="nucleotide sequence ID" value="NZ_LDRT01000079.1"/>
</dbReference>
<proteinExistence type="predicted"/>